<reference evidence="1 2" key="1">
    <citation type="submission" date="2017-06" db="EMBL/GenBank/DDBJ databases">
        <authorList>
            <person name="Kim H.J."/>
            <person name="Triplett B.A."/>
        </authorList>
    </citation>
    <scope>NUCLEOTIDE SEQUENCE [LARGE SCALE GENOMIC DNA]</scope>
</reference>
<evidence type="ECO:0000313" key="2">
    <source>
        <dbReference type="Proteomes" id="UP000223841"/>
    </source>
</evidence>
<evidence type="ECO:0000313" key="1">
    <source>
        <dbReference type="EMBL" id="ASR78247.1"/>
    </source>
</evidence>
<accession>A0A222Z2R0</accession>
<dbReference type="EMBL" id="MF288917">
    <property type="protein sequence ID" value="ASR78247.1"/>
    <property type="molecule type" value="Genomic_DNA"/>
</dbReference>
<sequence length="63" mass="7466">MLSEIQRMLDMYDADEYTREEAIECIIDKVVDYALSDEGAEWALEYLESKLKKYHNVVTFLLD</sequence>
<name>A0A222Z2R0_9CAUD</name>
<dbReference type="Proteomes" id="UP000223841">
    <property type="component" value="Segment"/>
</dbReference>
<gene>
    <name evidence="1" type="ORF">PPISBEST_178</name>
</gene>
<organism evidence="1 2">
    <name type="scientific">Bacillus phage PPIsBest</name>
    <dbReference type="NCBI Taxonomy" id="2024234"/>
    <lineage>
        <taxon>Viruses</taxon>
        <taxon>Duplodnaviria</taxon>
        <taxon>Heunggongvirae</taxon>
        <taxon>Uroviricota</taxon>
        <taxon>Caudoviricetes</taxon>
        <taxon>Herelleviridae</taxon>
        <taxon>Bastillevirinae</taxon>
        <taxon>Wphvirus</taxon>
        <taxon>Wphvirus hakuna</taxon>
    </lineage>
</organism>
<protein>
    <submittedName>
        <fullName evidence="1">Uncharacterized protein</fullName>
    </submittedName>
</protein>
<proteinExistence type="predicted"/>